<feature type="binding site" evidence="4">
    <location>
        <position position="360"/>
    </location>
    <ligand>
        <name>Zn(2+)</name>
        <dbReference type="ChEBI" id="CHEBI:29105"/>
    </ligand>
</feature>
<comment type="similarity">
    <text evidence="4">Belongs to the queuine tRNA-ribosyltransferase family.</text>
</comment>
<keyword evidence="4" id="KW-0671">Queuosine biosynthesis</keyword>
<keyword evidence="2 4" id="KW-0808">Transferase</keyword>
<evidence type="ECO:0000256" key="4">
    <source>
        <dbReference type="HAMAP-Rule" id="MF_00168"/>
    </source>
</evidence>
<dbReference type="SUPFAM" id="SSF51713">
    <property type="entry name" value="tRNA-guanine transglycosylase"/>
    <property type="match status" value="1"/>
</dbReference>
<dbReference type="InterPro" id="IPR050076">
    <property type="entry name" value="ArchSynthase1/Queuine_TRR"/>
</dbReference>
<feature type="domain" description="tRNA-guanine(15) transglycosylase-like" evidence="5">
    <location>
        <begin position="132"/>
        <end position="421"/>
    </location>
</feature>
<feature type="active site" description="Nucleophile" evidence="4">
    <location>
        <position position="320"/>
    </location>
</feature>
<comment type="catalytic activity">
    <reaction evidence="4">
        <text>7-aminomethyl-7-carbaguanine + guanosine(34) in tRNA = 7-aminomethyl-7-carbaguanosine(34) in tRNA + guanine</text>
        <dbReference type="Rhea" id="RHEA:24104"/>
        <dbReference type="Rhea" id="RHEA-COMP:10341"/>
        <dbReference type="Rhea" id="RHEA-COMP:10342"/>
        <dbReference type="ChEBI" id="CHEBI:16235"/>
        <dbReference type="ChEBI" id="CHEBI:58703"/>
        <dbReference type="ChEBI" id="CHEBI:74269"/>
        <dbReference type="ChEBI" id="CHEBI:82833"/>
        <dbReference type="EC" id="2.4.2.29"/>
    </reaction>
</comment>
<dbReference type="GO" id="GO:0008479">
    <property type="term" value="F:tRNA-guanosine(34) queuine transglycosylase activity"/>
    <property type="evidence" value="ECO:0007669"/>
    <property type="project" value="UniProtKB-UniRule"/>
</dbReference>
<evidence type="ECO:0000256" key="3">
    <source>
        <dbReference type="ARBA" id="ARBA00022694"/>
    </source>
</evidence>
<keyword evidence="1 4" id="KW-0328">Glycosyltransferase</keyword>
<feature type="active site" description="Proton acceptor" evidence="4">
    <location>
        <position position="112"/>
    </location>
</feature>
<dbReference type="GO" id="GO:0008616">
    <property type="term" value="P:tRNA queuosine(34) biosynthetic process"/>
    <property type="evidence" value="ECO:0007669"/>
    <property type="project" value="UniProtKB-UniRule"/>
</dbReference>
<feature type="binding site" evidence="4">
    <location>
        <position position="273"/>
    </location>
    <ligand>
        <name>substrate</name>
    </ligand>
</feature>
<evidence type="ECO:0000259" key="5">
    <source>
        <dbReference type="Pfam" id="PF01702"/>
    </source>
</evidence>
<evidence type="ECO:0000313" key="6">
    <source>
        <dbReference type="EMBL" id="OHB08879.1"/>
    </source>
</evidence>
<dbReference type="PANTHER" id="PTHR46499">
    <property type="entry name" value="QUEUINE TRNA-RIBOSYLTRANSFERASE"/>
    <property type="match status" value="1"/>
</dbReference>
<keyword evidence="3 4" id="KW-0819">tRNA processing</keyword>
<comment type="cofactor">
    <cofactor evidence="4">
        <name>Zn(2+)</name>
        <dbReference type="ChEBI" id="CHEBI:29105"/>
    </cofactor>
    <text evidence="4">Binds 1 zinc ion per subunit.</text>
</comment>
<comment type="function">
    <text evidence="4">Catalyzes the base-exchange of a guanine (G) residue with the queuine precursor 7-aminomethyl-7-deazaguanine (PreQ1) at position 34 (anticodon wobble position) in tRNAs with GU(N) anticodons (tRNA-Asp, -Asn, -His and -Tyr). Catalysis occurs through a double-displacement mechanism. The nucleophile active site attacks the C1' of nucleotide 34 to detach the guanine base from the RNA, forming a covalent enzyme-RNA intermediate. The proton acceptor active site deprotonates the incoming PreQ1, allowing a nucleophilic attack on the C1' of the ribose to form the product. After dissociation, two additional enzymatic reactions on the tRNA convert PreQ1 to queuine (Q), resulting in the hypermodified nucleoside queuosine (7-(((4,5-cis-dihydroxy-2-cyclopenten-1-yl)amino)methyl)-7-deazaguanosine).</text>
</comment>
<dbReference type="InterPro" id="IPR002616">
    <property type="entry name" value="tRNA_ribo_trans-like"/>
</dbReference>
<proteinExistence type="inferred from homology"/>
<feature type="domain" description="tRNA-guanine(15) transglycosylase-like" evidence="5">
    <location>
        <begin position="21"/>
        <end position="128"/>
    </location>
</feature>
<dbReference type="HAMAP" id="MF_00168">
    <property type="entry name" value="Q_tRNA_Tgt"/>
    <property type="match status" value="1"/>
</dbReference>
<dbReference type="UniPathway" id="UPA00392"/>
<keyword evidence="4" id="KW-0479">Metal-binding</keyword>
<keyword evidence="4" id="KW-0862">Zinc</keyword>
<dbReference type="PANTHER" id="PTHR46499:SF1">
    <property type="entry name" value="QUEUINE TRNA-RIBOSYLTRANSFERASE"/>
    <property type="match status" value="1"/>
</dbReference>
<feature type="binding site" evidence="4">
    <location>
        <position position="246"/>
    </location>
    <ligand>
        <name>substrate</name>
    </ligand>
</feature>
<feature type="region of interest" description="RNA binding; important for wobble base 34 recognition" evidence="4">
    <location>
        <begin position="325"/>
        <end position="329"/>
    </location>
</feature>
<dbReference type="InterPro" id="IPR004803">
    <property type="entry name" value="TGT"/>
</dbReference>
<evidence type="ECO:0000313" key="7">
    <source>
        <dbReference type="Proteomes" id="UP000177096"/>
    </source>
</evidence>
<comment type="pathway">
    <text evidence="4">tRNA modification; tRNA-queuosine biosynthesis.</text>
</comment>
<dbReference type="NCBIfam" id="TIGR00449">
    <property type="entry name" value="tgt_general"/>
    <property type="match status" value="1"/>
</dbReference>
<feature type="binding site" evidence="4">
    <location>
        <begin position="112"/>
        <end position="116"/>
    </location>
    <ligand>
        <name>substrate</name>
    </ligand>
</feature>
<comment type="subunit">
    <text evidence="4">Homodimer. Within each dimer, one monomer is responsible for RNA recognition and catalysis, while the other monomer binds to the replacement base PreQ1.</text>
</comment>
<protein>
    <recommendedName>
        <fullName evidence="4">Queuine tRNA-ribosyltransferase</fullName>
        <ecNumber evidence="4">2.4.2.29</ecNumber>
    </recommendedName>
    <alternativeName>
        <fullName evidence="4">Guanine insertion enzyme</fullName>
    </alternativeName>
    <alternativeName>
        <fullName evidence="4">tRNA-guanine transglycosylase</fullName>
    </alternativeName>
</protein>
<dbReference type="AlphaFoldDB" id="A0A1G2UHH5"/>
<feature type="binding site" evidence="4">
    <location>
        <position position="196"/>
    </location>
    <ligand>
        <name>substrate</name>
    </ligand>
</feature>
<sequence>MAPIKFSIEKELVNPTGRQLGRAGTLETPHGVIHTPAFVAVGTKATVKALTPEQVKSTGAEVILANTYHLYLEPGAERIRSFGHRHDGVGLRPDAVGGLHKFMNWQGPTMTDSGGFQVFSLGVAYGKELSKITKITDPSQMIALRSLDSEVPRLANIGADGVSFRSHHDGSLHYITPEKSIEIQHDLGADIIFAFDECTSPAEDFRYQEEALERTHRWAKRSLDHHHSLIRANGGINKQALFGIVQGGREESLRKRSAEFMKGLDFDGFGIGGSFSKDDMETVVKWVNEILPKDKPRHLLGIGEPEDLFMGVENGVDLFDCVAPTRNGRGGTLYTSRGKINIRNAEFREDTGPVDIECGCDVCKNYSRAYLCHLYRAHEMLGGTLGSIHNLYFIINLVKNMRQAILDNTFIQFREKFLDKYF</sequence>
<dbReference type="GO" id="GO:0005737">
    <property type="term" value="C:cytoplasm"/>
    <property type="evidence" value="ECO:0007669"/>
    <property type="project" value="TreeGrafter"/>
</dbReference>
<reference evidence="6 7" key="1">
    <citation type="journal article" date="2016" name="Nat. Commun.">
        <title>Thousands of microbial genomes shed light on interconnected biogeochemical processes in an aquifer system.</title>
        <authorList>
            <person name="Anantharaman K."/>
            <person name="Brown C.T."/>
            <person name="Hug L.A."/>
            <person name="Sharon I."/>
            <person name="Castelle C.J."/>
            <person name="Probst A.J."/>
            <person name="Thomas B.C."/>
            <person name="Singh A."/>
            <person name="Wilkins M.J."/>
            <person name="Karaoz U."/>
            <person name="Brodie E.L."/>
            <person name="Williams K.H."/>
            <person name="Hubbard S.S."/>
            <person name="Banfield J.F."/>
        </authorList>
    </citation>
    <scope>NUCLEOTIDE SEQUENCE [LARGE SCALE GENOMIC DNA]</scope>
</reference>
<dbReference type="InterPro" id="IPR036511">
    <property type="entry name" value="TGT-like_sf"/>
</dbReference>
<feature type="binding site" evidence="4">
    <location>
        <position position="389"/>
    </location>
    <ligand>
        <name>Zn(2+)</name>
        <dbReference type="ChEBI" id="CHEBI:29105"/>
    </ligand>
</feature>
<organism evidence="6 7">
    <name type="scientific">Candidatus Zambryskibacteria bacterium RIFCSPLOWO2_02_FULL_39_14</name>
    <dbReference type="NCBI Taxonomy" id="1802769"/>
    <lineage>
        <taxon>Bacteria</taxon>
        <taxon>Candidatus Zambryskiibacteriota</taxon>
    </lineage>
</organism>
<evidence type="ECO:0000256" key="2">
    <source>
        <dbReference type="ARBA" id="ARBA00022679"/>
    </source>
</evidence>
<feature type="binding site" evidence="4">
    <location>
        <position position="358"/>
    </location>
    <ligand>
        <name>Zn(2+)</name>
        <dbReference type="ChEBI" id="CHEBI:29105"/>
    </ligand>
</feature>
<evidence type="ECO:0000256" key="1">
    <source>
        <dbReference type="ARBA" id="ARBA00022676"/>
    </source>
</evidence>
<comment type="caution">
    <text evidence="6">The sequence shown here is derived from an EMBL/GenBank/DDBJ whole genome shotgun (WGS) entry which is preliminary data.</text>
</comment>
<accession>A0A1G2UHH5</accession>
<dbReference type="NCBIfam" id="TIGR00430">
    <property type="entry name" value="Q_tRNA_tgt"/>
    <property type="match status" value="1"/>
</dbReference>
<name>A0A1G2UHH5_9BACT</name>
<gene>
    <name evidence="4" type="primary">tgt</name>
    <name evidence="6" type="ORF">A3I86_00810</name>
</gene>
<dbReference type="GO" id="GO:0046872">
    <property type="term" value="F:metal ion binding"/>
    <property type="evidence" value="ECO:0007669"/>
    <property type="project" value="UniProtKB-KW"/>
</dbReference>
<dbReference type="EC" id="2.4.2.29" evidence="4"/>
<dbReference type="Proteomes" id="UP000177096">
    <property type="component" value="Unassembled WGS sequence"/>
</dbReference>
<dbReference type="Pfam" id="PF01702">
    <property type="entry name" value="TGT"/>
    <property type="match status" value="2"/>
</dbReference>
<feature type="binding site" evidence="4">
    <location>
        <position position="363"/>
    </location>
    <ligand>
        <name>Zn(2+)</name>
        <dbReference type="ChEBI" id="CHEBI:29105"/>
    </ligand>
</feature>
<dbReference type="Gene3D" id="3.20.20.105">
    <property type="entry name" value="Queuine tRNA-ribosyltransferase-like"/>
    <property type="match status" value="1"/>
</dbReference>
<feature type="region of interest" description="RNA binding" evidence="4">
    <location>
        <begin position="301"/>
        <end position="307"/>
    </location>
</feature>
<dbReference type="EMBL" id="MHWM01000017">
    <property type="protein sequence ID" value="OHB08879.1"/>
    <property type="molecule type" value="Genomic_DNA"/>
</dbReference>